<evidence type="ECO:0000313" key="6">
    <source>
        <dbReference type="EMBL" id="WAW10915.1"/>
    </source>
</evidence>
<dbReference type="Pfam" id="PF01520">
    <property type="entry name" value="Amidase_3"/>
    <property type="match status" value="1"/>
</dbReference>
<sequence>MMRFFVIATLACACLSAYARDCLIAVDAGHTREEQGATSARGTGEWHFNIALAKRLAVLLDKAGIPYVLINPDGDAIPLTSRPEAALKAGATLLISLHHDSVQSHYLSEWTLEGETHFYSDNFSGYSLFVSAQNPCYQESLDVARETADSLLGKNLTPALYHAEAVAGENRLLLDSLRGIYQFDELVVLRESPLAAVLVEAGVIVNREEELLVSTPAYQDKVTGALVTAIEAHCRRMRN</sequence>
<evidence type="ECO:0000256" key="1">
    <source>
        <dbReference type="ARBA" id="ARBA00001561"/>
    </source>
</evidence>
<name>A0A9E9M0C4_9BURK</name>
<evidence type="ECO:0000256" key="4">
    <source>
        <dbReference type="SAM" id="SignalP"/>
    </source>
</evidence>
<accession>A0A9E9M0C4</accession>
<dbReference type="GO" id="GO:0008745">
    <property type="term" value="F:N-acetylmuramoyl-L-alanine amidase activity"/>
    <property type="evidence" value="ECO:0007669"/>
    <property type="project" value="UniProtKB-EC"/>
</dbReference>
<keyword evidence="7" id="KW-1185">Reference proteome</keyword>
<evidence type="ECO:0000256" key="3">
    <source>
        <dbReference type="ARBA" id="ARBA00022801"/>
    </source>
</evidence>
<feature type="domain" description="MurNAc-LAA" evidence="5">
    <location>
        <begin position="83"/>
        <end position="231"/>
    </location>
</feature>
<dbReference type="EC" id="3.5.1.28" evidence="2"/>
<comment type="catalytic activity">
    <reaction evidence="1">
        <text>Hydrolyzes the link between N-acetylmuramoyl residues and L-amino acid residues in certain cell-wall glycopeptides.</text>
        <dbReference type="EC" id="3.5.1.28"/>
    </reaction>
</comment>
<evidence type="ECO:0000256" key="2">
    <source>
        <dbReference type="ARBA" id="ARBA00011901"/>
    </source>
</evidence>
<proteinExistence type="predicted"/>
<dbReference type="InterPro" id="IPR002508">
    <property type="entry name" value="MurNAc-LAA_cat"/>
</dbReference>
<dbReference type="Proteomes" id="UP001156215">
    <property type="component" value="Chromosome"/>
</dbReference>
<dbReference type="PANTHER" id="PTHR30404">
    <property type="entry name" value="N-ACETYLMURAMOYL-L-ALANINE AMIDASE"/>
    <property type="match status" value="1"/>
</dbReference>
<evidence type="ECO:0000259" key="5">
    <source>
        <dbReference type="SMART" id="SM00646"/>
    </source>
</evidence>
<dbReference type="EMBL" id="CP098242">
    <property type="protein sequence ID" value="WAW10915.1"/>
    <property type="molecule type" value="Genomic_DNA"/>
</dbReference>
<dbReference type="Gene3D" id="3.40.630.40">
    <property type="entry name" value="Zn-dependent exopeptidases"/>
    <property type="match status" value="1"/>
</dbReference>
<keyword evidence="4" id="KW-0732">Signal</keyword>
<dbReference type="KEGG" id="ovb:NB640_04560"/>
<dbReference type="AlphaFoldDB" id="A0A9E9M0C4"/>
<dbReference type="PANTHER" id="PTHR30404:SF0">
    <property type="entry name" value="N-ACETYLMURAMOYL-L-ALANINE AMIDASE AMIC"/>
    <property type="match status" value="1"/>
</dbReference>
<reference evidence="6" key="1">
    <citation type="journal article" date="2022" name="Front. Microbiol.">
        <title>New perspectives on an old grouping: The genomic and phenotypic variability of Oxalobacter formigenes and the implications for calcium oxalate stone prevention.</title>
        <authorList>
            <person name="Chmiel J.A."/>
            <person name="Carr C."/>
            <person name="Stuivenberg G.A."/>
            <person name="Venema R."/>
            <person name="Chanyi R.M."/>
            <person name="Al K.F."/>
            <person name="Giguere D."/>
            <person name="Say H."/>
            <person name="Akouris P.P."/>
            <person name="Dominguez Romero S.A."/>
            <person name="Kwong A."/>
            <person name="Tai V."/>
            <person name="Koval S.F."/>
            <person name="Razvi H."/>
            <person name="Bjazevic J."/>
            <person name="Burton J.P."/>
        </authorList>
    </citation>
    <scope>NUCLEOTIDE SEQUENCE</scope>
    <source>
        <strain evidence="6">WoOx3</strain>
    </source>
</reference>
<keyword evidence="3" id="KW-0378">Hydrolase</keyword>
<dbReference type="GO" id="GO:0030288">
    <property type="term" value="C:outer membrane-bounded periplasmic space"/>
    <property type="evidence" value="ECO:0007669"/>
    <property type="project" value="TreeGrafter"/>
</dbReference>
<feature type="signal peptide" evidence="4">
    <location>
        <begin position="1"/>
        <end position="19"/>
    </location>
</feature>
<dbReference type="RefSeq" id="WP_269309988.1">
    <property type="nucleotide sequence ID" value="NZ_CP098242.1"/>
</dbReference>
<dbReference type="SMART" id="SM00646">
    <property type="entry name" value="Ami_3"/>
    <property type="match status" value="1"/>
</dbReference>
<gene>
    <name evidence="6" type="ORF">NB640_04560</name>
</gene>
<dbReference type="GO" id="GO:0009253">
    <property type="term" value="P:peptidoglycan catabolic process"/>
    <property type="evidence" value="ECO:0007669"/>
    <property type="project" value="InterPro"/>
</dbReference>
<dbReference type="CDD" id="cd02696">
    <property type="entry name" value="MurNAc-LAA"/>
    <property type="match status" value="1"/>
</dbReference>
<organism evidence="6 7">
    <name type="scientific">Oxalobacter vibrioformis</name>
    <dbReference type="NCBI Taxonomy" id="933080"/>
    <lineage>
        <taxon>Bacteria</taxon>
        <taxon>Pseudomonadati</taxon>
        <taxon>Pseudomonadota</taxon>
        <taxon>Betaproteobacteria</taxon>
        <taxon>Burkholderiales</taxon>
        <taxon>Oxalobacteraceae</taxon>
        <taxon>Oxalobacter</taxon>
    </lineage>
</organism>
<protein>
    <recommendedName>
        <fullName evidence="2">N-acetylmuramoyl-L-alanine amidase</fullName>
        <ecNumber evidence="2">3.5.1.28</ecNumber>
    </recommendedName>
</protein>
<evidence type="ECO:0000313" key="7">
    <source>
        <dbReference type="Proteomes" id="UP001156215"/>
    </source>
</evidence>
<dbReference type="InterPro" id="IPR050695">
    <property type="entry name" value="N-acetylmuramoyl_amidase_3"/>
</dbReference>
<feature type="chain" id="PRO_5038616770" description="N-acetylmuramoyl-L-alanine amidase" evidence="4">
    <location>
        <begin position="20"/>
        <end position="239"/>
    </location>
</feature>
<dbReference type="SUPFAM" id="SSF53187">
    <property type="entry name" value="Zn-dependent exopeptidases"/>
    <property type="match status" value="1"/>
</dbReference>